<proteinExistence type="predicted"/>
<reference evidence="1" key="1">
    <citation type="submission" date="2023-10" db="EMBL/GenBank/DDBJ databases">
        <title>Genome assembly of Pristionchus species.</title>
        <authorList>
            <person name="Yoshida K."/>
            <person name="Sommer R.J."/>
        </authorList>
    </citation>
    <scope>NUCLEOTIDE SEQUENCE</scope>
    <source>
        <strain evidence="1">RS0144</strain>
    </source>
</reference>
<accession>A0AAV5SJP7</accession>
<keyword evidence="2" id="KW-1185">Reference proteome</keyword>
<dbReference type="AlphaFoldDB" id="A0AAV5SJP7"/>
<protein>
    <submittedName>
        <fullName evidence="1">Uncharacterized protein</fullName>
    </submittedName>
</protein>
<dbReference type="EMBL" id="BTSX01000002">
    <property type="protein sequence ID" value="GMS83298.1"/>
    <property type="molecule type" value="Genomic_DNA"/>
</dbReference>
<sequence length="113" mass="12960">MSHSIHYWWMTTFIRWRRHSPTMILSEFSRFKDVLGRFLSGNVSALKAASRVASVYSLSGAIGKKYGTLEFKLESLRVRLDDLRATEASGVTRVPPIRRLFTQEQAPANDRQT</sequence>
<gene>
    <name evidence="1" type="ORF">PENTCL1PPCAC_5473</name>
</gene>
<organism evidence="1 2">
    <name type="scientific">Pristionchus entomophagus</name>
    <dbReference type="NCBI Taxonomy" id="358040"/>
    <lineage>
        <taxon>Eukaryota</taxon>
        <taxon>Metazoa</taxon>
        <taxon>Ecdysozoa</taxon>
        <taxon>Nematoda</taxon>
        <taxon>Chromadorea</taxon>
        <taxon>Rhabditida</taxon>
        <taxon>Rhabditina</taxon>
        <taxon>Diplogasteromorpha</taxon>
        <taxon>Diplogasteroidea</taxon>
        <taxon>Neodiplogasteridae</taxon>
        <taxon>Pristionchus</taxon>
    </lineage>
</organism>
<evidence type="ECO:0000313" key="1">
    <source>
        <dbReference type="EMBL" id="GMS83298.1"/>
    </source>
</evidence>
<comment type="caution">
    <text evidence="1">The sequence shown here is derived from an EMBL/GenBank/DDBJ whole genome shotgun (WGS) entry which is preliminary data.</text>
</comment>
<dbReference type="Proteomes" id="UP001432027">
    <property type="component" value="Unassembled WGS sequence"/>
</dbReference>
<evidence type="ECO:0000313" key="2">
    <source>
        <dbReference type="Proteomes" id="UP001432027"/>
    </source>
</evidence>
<name>A0AAV5SJP7_9BILA</name>